<feature type="binding site" evidence="6 7">
    <location>
        <position position="81"/>
    </location>
    <ligand>
        <name>S-adenosyl-L-methionine</name>
        <dbReference type="ChEBI" id="CHEBI:59789"/>
    </ligand>
</feature>
<name>A0A6M1SWG8_9BACT</name>
<dbReference type="NCBIfam" id="TIGR00755">
    <property type="entry name" value="ksgA"/>
    <property type="match status" value="1"/>
</dbReference>
<dbReference type="PROSITE" id="PS51689">
    <property type="entry name" value="SAM_RNA_A_N6_MT"/>
    <property type="match status" value="1"/>
</dbReference>
<feature type="binding site" evidence="6 7">
    <location>
        <position position="38"/>
    </location>
    <ligand>
        <name>S-adenosyl-L-methionine</name>
        <dbReference type="ChEBI" id="CHEBI:59789"/>
    </ligand>
</feature>
<evidence type="ECO:0000313" key="10">
    <source>
        <dbReference type="Proteomes" id="UP000473278"/>
    </source>
</evidence>
<comment type="similarity">
    <text evidence="6">Belongs to the class I-like SAM-binding methyltransferase superfamily. rRNA adenine N(6)-methyltransferase family. RsmA subfamily.</text>
</comment>
<reference evidence="9 10" key="1">
    <citation type="submission" date="2020-02" db="EMBL/GenBank/DDBJ databases">
        <title>Balneolaceae bacterium YR4-1, complete genome.</title>
        <authorList>
            <person name="Li Y."/>
            <person name="Wu S."/>
        </authorList>
    </citation>
    <scope>NUCLEOTIDE SEQUENCE [LARGE SCALE GENOMIC DNA]</scope>
    <source>
        <strain evidence="9 10">YR4-1</strain>
    </source>
</reference>
<dbReference type="InterPro" id="IPR020596">
    <property type="entry name" value="rRNA_Ade_Mease_Trfase_CS"/>
</dbReference>
<gene>
    <name evidence="6 9" type="primary">rsmA</name>
    <name evidence="6" type="synonym">ksgA</name>
    <name evidence="9" type="ORF">G3570_11540</name>
</gene>
<dbReference type="InterPro" id="IPR029063">
    <property type="entry name" value="SAM-dependent_MTases_sf"/>
</dbReference>
<keyword evidence="1 6" id="KW-0698">rRNA processing</keyword>
<keyword evidence="2 6" id="KW-0489">Methyltransferase</keyword>
<dbReference type="Gene3D" id="3.40.50.150">
    <property type="entry name" value="Vaccinia Virus protein VP39"/>
    <property type="match status" value="1"/>
</dbReference>
<evidence type="ECO:0000256" key="2">
    <source>
        <dbReference type="ARBA" id="ARBA00022603"/>
    </source>
</evidence>
<evidence type="ECO:0000256" key="4">
    <source>
        <dbReference type="ARBA" id="ARBA00022691"/>
    </source>
</evidence>
<evidence type="ECO:0000256" key="5">
    <source>
        <dbReference type="ARBA" id="ARBA00022884"/>
    </source>
</evidence>
<accession>A0A6M1SWG8</accession>
<feature type="binding site" evidence="6 7">
    <location>
        <position position="13"/>
    </location>
    <ligand>
        <name>S-adenosyl-L-methionine</name>
        <dbReference type="ChEBI" id="CHEBI:59789"/>
    </ligand>
</feature>
<dbReference type="Pfam" id="PF00398">
    <property type="entry name" value="RrnaAD"/>
    <property type="match status" value="1"/>
</dbReference>
<dbReference type="RefSeq" id="WP_165142440.1">
    <property type="nucleotide sequence ID" value="NZ_JAALLT010000003.1"/>
</dbReference>
<dbReference type="PROSITE" id="PS01131">
    <property type="entry name" value="RRNA_A_DIMETH"/>
    <property type="match status" value="1"/>
</dbReference>
<dbReference type="InterPro" id="IPR023165">
    <property type="entry name" value="rRNA_Ade_diMease-like_C"/>
</dbReference>
<keyword evidence="10" id="KW-1185">Reference proteome</keyword>
<dbReference type="InterPro" id="IPR011530">
    <property type="entry name" value="rRNA_adenine_dimethylase"/>
</dbReference>
<keyword evidence="4 6" id="KW-0949">S-adenosyl-L-methionine</keyword>
<dbReference type="InterPro" id="IPR020598">
    <property type="entry name" value="rRNA_Ade_methylase_Trfase_N"/>
</dbReference>
<dbReference type="SMART" id="SM00650">
    <property type="entry name" value="rADc"/>
    <property type="match status" value="1"/>
</dbReference>
<evidence type="ECO:0000256" key="1">
    <source>
        <dbReference type="ARBA" id="ARBA00022552"/>
    </source>
</evidence>
<dbReference type="CDD" id="cd02440">
    <property type="entry name" value="AdoMet_MTases"/>
    <property type="match status" value="1"/>
</dbReference>
<keyword evidence="3 6" id="KW-0808">Transferase</keyword>
<feature type="domain" description="Ribosomal RNA adenine methylase transferase N-terminal" evidence="8">
    <location>
        <begin position="18"/>
        <end position="187"/>
    </location>
</feature>
<sequence>MIRPKKSLGQHFLTDPNIIEKIASSIPAREGHRVIEIGPGTGALTEALLEHFTDVHAVELDQRAIKVLKEKFPDLPIYHSDVLEVNWNDLSIGKDKTHVVGNLPYYITSQILFTLLESRDLLSDALLMMQKEVAERIVSDIRTKDYGILSVQTQLMATPEILFPVSRHCFHPQPNVESAVVKLTFDRGALKCSDAHLKTVVRTAFNQRRKKLSNALKPIIDKDDLPEGFDFDKRPEAWEPYLYEKLTARLEESGILT</sequence>
<feature type="binding site" evidence="6 7">
    <location>
        <position position="59"/>
    </location>
    <ligand>
        <name>S-adenosyl-L-methionine</name>
        <dbReference type="ChEBI" id="CHEBI:59789"/>
    </ligand>
</feature>
<comment type="subcellular location">
    <subcellularLocation>
        <location evidence="6">Cytoplasm</location>
    </subcellularLocation>
</comment>
<evidence type="ECO:0000313" key="9">
    <source>
        <dbReference type="EMBL" id="NGP77272.1"/>
    </source>
</evidence>
<feature type="binding site" evidence="6 7">
    <location>
        <position position="102"/>
    </location>
    <ligand>
        <name>S-adenosyl-L-methionine</name>
        <dbReference type="ChEBI" id="CHEBI:59789"/>
    </ligand>
</feature>
<proteinExistence type="inferred from homology"/>
<protein>
    <recommendedName>
        <fullName evidence="6">Ribosomal RNA small subunit methyltransferase A</fullName>
        <ecNumber evidence="6">2.1.1.182</ecNumber>
    </recommendedName>
    <alternativeName>
        <fullName evidence="6">16S rRNA (adenine(1518)-N(6)/adenine(1519)-N(6))-dimethyltransferase</fullName>
    </alternativeName>
    <alternativeName>
        <fullName evidence="6">16S rRNA dimethyladenosine transferase</fullName>
    </alternativeName>
    <alternativeName>
        <fullName evidence="6">16S rRNA dimethylase</fullName>
    </alternativeName>
    <alternativeName>
        <fullName evidence="6">S-adenosylmethionine-6-N', N'-adenosyl(rRNA) dimethyltransferase</fullName>
    </alternativeName>
</protein>
<dbReference type="SUPFAM" id="SSF53335">
    <property type="entry name" value="S-adenosyl-L-methionine-dependent methyltransferases"/>
    <property type="match status" value="1"/>
</dbReference>
<dbReference type="GO" id="GO:0003723">
    <property type="term" value="F:RNA binding"/>
    <property type="evidence" value="ECO:0007669"/>
    <property type="project" value="UniProtKB-UniRule"/>
</dbReference>
<dbReference type="GO" id="GO:0052908">
    <property type="term" value="F:16S rRNA (adenine(1518)-N(6)/adenine(1519)-N(6))-dimethyltransferase activity"/>
    <property type="evidence" value="ECO:0007669"/>
    <property type="project" value="UniProtKB-EC"/>
</dbReference>
<dbReference type="Proteomes" id="UP000473278">
    <property type="component" value="Unassembled WGS sequence"/>
</dbReference>
<dbReference type="EMBL" id="JAALLT010000003">
    <property type="protein sequence ID" value="NGP77272.1"/>
    <property type="molecule type" value="Genomic_DNA"/>
</dbReference>
<comment type="catalytic activity">
    <reaction evidence="6">
        <text>adenosine(1518)/adenosine(1519) in 16S rRNA + 4 S-adenosyl-L-methionine = N(6)-dimethyladenosine(1518)/N(6)-dimethyladenosine(1519) in 16S rRNA + 4 S-adenosyl-L-homocysteine + 4 H(+)</text>
        <dbReference type="Rhea" id="RHEA:19609"/>
        <dbReference type="Rhea" id="RHEA-COMP:10232"/>
        <dbReference type="Rhea" id="RHEA-COMP:10233"/>
        <dbReference type="ChEBI" id="CHEBI:15378"/>
        <dbReference type="ChEBI" id="CHEBI:57856"/>
        <dbReference type="ChEBI" id="CHEBI:59789"/>
        <dbReference type="ChEBI" id="CHEBI:74411"/>
        <dbReference type="ChEBI" id="CHEBI:74493"/>
        <dbReference type="EC" id="2.1.1.182"/>
    </reaction>
</comment>
<dbReference type="GO" id="GO:0005737">
    <property type="term" value="C:cytoplasm"/>
    <property type="evidence" value="ECO:0007669"/>
    <property type="project" value="UniProtKB-SubCell"/>
</dbReference>
<evidence type="ECO:0000256" key="3">
    <source>
        <dbReference type="ARBA" id="ARBA00022679"/>
    </source>
</evidence>
<evidence type="ECO:0000256" key="7">
    <source>
        <dbReference type="PROSITE-ProRule" id="PRU01026"/>
    </source>
</evidence>
<organism evidence="9 10">
    <name type="scientific">Halalkalibaculum roseum</name>
    <dbReference type="NCBI Taxonomy" id="2709311"/>
    <lineage>
        <taxon>Bacteria</taxon>
        <taxon>Pseudomonadati</taxon>
        <taxon>Balneolota</taxon>
        <taxon>Balneolia</taxon>
        <taxon>Balneolales</taxon>
        <taxon>Balneolaceae</taxon>
        <taxon>Halalkalibaculum</taxon>
    </lineage>
</organism>
<feature type="binding site" evidence="6 7">
    <location>
        <position position="11"/>
    </location>
    <ligand>
        <name>S-adenosyl-L-methionine</name>
        <dbReference type="ChEBI" id="CHEBI:59789"/>
    </ligand>
</feature>
<dbReference type="PANTHER" id="PTHR11727:SF18">
    <property type="entry name" value="RRNA ADENINE N(6)-METHYLTRANSFERASE"/>
    <property type="match status" value="1"/>
</dbReference>
<comment type="caution">
    <text evidence="9">The sequence shown here is derived from an EMBL/GenBank/DDBJ whole genome shotgun (WGS) entry which is preliminary data.</text>
</comment>
<keyword evidence="5 6" id="KW-0694">RNA-binding</keyword>
<dbReference type="InterPro" id="IPR001737">
    <property type="entry name" value="KsgA/Erm"/>
</dbReference>
<dbReference type="Gene3D" id="1.10.8.100">
    <property type="entry name" value="Ribosomal RNA adenine dimethylase-like, domain 2"/>
    <property type="match status" value="1"/>
</dbReference>
<dbReference type="PANTHER" id="PTHR11727">
    <property type="entry name" value="DIMETHYLADENOSINE TRANSFERASE"/>
    <property type="match status" value="1"/>
</dbReference>
<dbReference type="HAMAP" id="MF_00607">
    <property type="entry name" value="16SrRNA_methyltr_A"/>
    <property type="match status" value="1"/>
</dbReference>
<comment type="function">
    <text evidence="6">Specifically dimethylates two adjacent adenosines (A1518 and A1519) in the loop of a conserved hairpin near the 3'-end of 16S rRNA in the 30S particle. May play a critical role in biogenesis of 30S subunits.</text>
</comment>
<evidence type="ECO:0000256" key="6">
    <source>
        <dbReference type="HAMAP-Rule" id="MF_00607"/>
    </source>
</evidence>
<keyword evidence="6" id="KW-0963">Cytoplasm</keyword>
<dbReference type="EC" id="2.1.1.182" evidence="6"/>
<evidence type="ECO:0000259" key="8">
    <source>
        <dbReference type="SMART" id="SM00650"/>
    </source>
</evidence>
<dbReference type="AlphaFoldDB" id="A0A6M1SWG8"/>